<evidence type="ECO:0000313" key="1">
    <source>
        <dbReference type="EMBL" id="MDH0362791.1"/>
    </source>
</evidence>
<dbReference type="Pfam" id="PF10618">
    <property type="entry name" value="Tail_tube"/>
    <property type="match status" value="1"/>
</dbReference>
<organism evidence="1 2">
    <name type="scientific">Comamonas aquatica</name>
    <dbReference type="NCBI Taxonomy" id="225991"/>
    <lineage>
        <taxon>Bacteria</taxon>
        <taxon>Pseudomonadati</taxon>
        <taxon>Pseudomonadota</taxon>
        <taxon>Betaproteobacteria</taxon>
        <taxon>Burkholderiales</taxon>
        <taxon>Comamonadaceae</taxon>
        <taxon>Comamonas</taxon>
    </lineage>
</organism>
<accession>A0AA42L6X9</accession>
<proteinExistence type="predicted"/>
<protein>
    <submittedName>
        <fullName evidence="1">Phage tail tube protein</fullName>
    </submittedName>
</protein>
<dbReference type="AlphaFoldDB" id="A0AA42L6X9"/>
<name>A0AA42L6X9_9BURK</name>
<dbReference type="EMBL" id="JAODZU010000006">
    <property type="protein sequence ID" value="MDH0362791.1"/>
    <property type="molecule type" value="Genomic_DNA"/>
</dbReference>
<comment type="caution">
    <text evidence="1">The sequence shown here is derived from an EMBL/GenBank/DDBJ whole genome shotgun (WGS) entry which is preliminary data.</text>
</comment>
<reference evidence="1" key="1">
    <citation type="submission" date="2022-09" db="EMBL/GenBank/DDBJ databases">
        <title>Intensive care unit water sources are persistently colonized with multi-drug resistant bacteria and are the site of extensive horizontal gene transfer of antibiotic resistance genes.</title>
        <authorList>
            <person name="Diorio-Toth L."/>
        </authorList>
    </citation>
    <scope>NUCLEOTIDE SEQUENCE</scope>
    <source>
        <strain evidence="1">GD04130</strain>
    </source>
</reference>
<sequence>MGQKIAGTCYVKVDGQQLVLTGAVEAPLNKATRETVVKGYFKEEETVPFVKAEVAVPKGTNMAAIAGATNATVTVEFANGTVYTLSGAYLVGEVNYSSDEGKASLEWNGSEGDWS</sequence>
<dbReference type="RefSeq" id="WP_279859899.1">
    <property type="nucleotide sequence ID" value="NZ_JAODZU010000006.1"/>
</dbReference>
<dbReference type="InterPro" id="IPR019596">
    <property type="entry name" value="Phage_Mu_GpM_tail_tub"/>
</dbReference>
<gene>
    <name evidence="1" type="ORF">N7330_06940</name>
</gene>
<dbReference type="Proteomes" id="UP001158297">
    <property type="component" value="Unassembled WGS sequence"/>
</dbReference>
<evidence type="ECO:0000313" key="2">
    <source>
        <dbReference type="Proteomes" id="UP001158297"/>
    </source>
</evidence>